<sequence>MARFIISFNDGDMQVADDEWEQVADESHAVVREAKEAGVWIFGGGFHTYDPVVVTEDGSVKPGPIAKSDVVLGGFSVLEVPDAETAYYWAAKIAKSCRCPQEVREFIDDPESVN</sequence>
<gene>
    <name evidence="1" type="ORF">UFOPK2001_00190</name>
</gene>
<reference evidence="1" key="1">
    <citation type="submission" date="2020-05" db="EMBL/GenBank/DDBJ databases">
        <authorList>
            <person name="Chiriac C."/>
            <person name="Salcher M."/>
            <person name="Ghai R."/>
            <person name="Kavagutti S V."/>
        </authorList>
    </citation>
    <scope>NUCLEOTIDE SEQUENCE</scope>
</reference>
<name>A0A6J6IM55_9ZZZZ</name>
<protein>
    <submittedName>
        <fullName evidence="1">Unannotated protein</fullName>
    </submittedName>
</protein>
<dbReference type="InterPro" id="IPR011008">
    <property type="entry name" value="Dimeric_a/b-barrel"/>
</dbReference>
<accession>A0A6J6IM55</accession>
<proteinExistence type="predicted"/>
<dbReference type="Gene3D" id="3.30.70.1060">
    <property type="entry name" value="Dimeric alpha+beta barrel"/>
    <property type="match status" value="1"/>
</dbReference>
<dbReference type="SUPFAM" id="SSF54909">
    <property type="entry name" value="Dimeric alpha+beta barrel"/>
    <property type="match status" value="1"/>
</dbReference>
<organism evidence="1">
    <name type="scientific">freshwater metagenome</name>
    <dbReference type="NCBI Taxonomy" id="449393"/>
    <lineage>
        <taxon>unclassified sequences</taxon>
        <taxon>metagenomes</taxon>
        <taxon>ecological metagenomes</taxon>
    </lineage>
</organism>
<evidence type="ECO:0000313" key="1">
    <source>
        <dbReference type="EMBL" id="CAB4625637.1"/>
    </source>
</evidence>
<dbReference type="AlphaFoldDB" id="A0A6J6IM55"/>
<dbReference type="EMBL" id="CAEZVN010000008">
    <property type="protein sequence ID" value="CAB4625637.1"/>
    <property type="molecule type" value="Genomic_DNA"/>
</dbReference>